<sequence length="186" mass="20984">MALAGWRCLGVSGSGAALSRAMHTKVETMYVGAKLPILSSAPSETEADQQQQQQQQLKEGASTKMPPGRVDPLEGMPLVWLAEYLADRLMPALQNVTAAEKARQRRERTKPVQVFEPPTVPHFLPLTAWAAKAPEVRNTLVVDESNRQKARLSWYHPDDTMVPRNWFRGGLLQDIMYYRPFMPKKE</sequence>
<dbReference type="EMBL" id="CAJHUC010001572">
    <property type="protein sequence ID" value="CAD7701566.1"/>
    <property type="molecule type" value="Genomic_DNA"/>
</dbReference>
<organism evidence="2 3">
    <name type="scientific">Ostreobium quekettii</name>
    <dbReference type="NCBI Taxonomy" id="121088"/>
    <lineage>
        <taxon>Eukaryota</taxon>
        <taxon>Viridiplantae</taxon>
        <taxon>Chlorophyta</taxon>
        <taxon>core chlorophytes</taxon>
        <taxon>Ulvophyceae</taxon>
        <taxon>TCBD clade</taxon>
        <taxon>Bryopsidales</taxon>
        <taxon>Ostreobineae</taxon>
        <taxon>Ostreobiaceae</taxon>
        <taxon>Ostreobium</taxon>
    </lineage>
</organism>
<keyword evidence="3" id="KW-1185">Reference proteome</keyword>
<reference evidence="2" key="1">
    <citation type="submission" date="2020-12" db="EMBL/GenBank/DDBJ databases">
        <authorList>
            <person name="Iha C."/>
        </authorList>
    </citation>
    <scope>NUCLEOTIDE SEQUENCE</scope>
</reference>
<evidence type="ECO:0000313" key="3">
    <source>
        <dbReference type="Proteomes" id="UP000708148"/>
    </source>
</evidence>
<proteinExistence type="predicted"/>
<dbReference type="Proteomes" id="UP000708148">
    <property type="component" value="Unassembled WGS sequence"/>
</dbReference>
<dbReference type="OrthoDB" id="513668at2759"/>
<feature type="region of interest" description="Disordered" evidence="1">
    <location>
        <begin position="41"/>
        <end position="69"/>
    </location>
</feature>
<gene>
    <name evidence="2" type="ORF">OSTQU699_LOCUS6925</name>
</gene>
<comment type="caution">
    <text evidence="2">The sequence shown here is derived from an EMBL/GenBank/DDBJ whole genome shotgun (WGS) entry which is preliminary data.</text>
</comment>
<evidence type="ECO:0000313" key="2">
    <source>
        <dbReference type="EMBL" id="CAD7701566.1"/>
    </source>
</evidence>
<protein>
    <submittedName>
        <fullName evidence="2">Uncharacterized protein</fullName>
    </submittedName>
</protein>
<name>A0A8S1J345_9CHLO</name>
<evidence type="ECO:0000256" key="1">
    <source>
        <dbReference type="SAM" id="MobiDB-lite"/>
    </source>
</evidence>
<accession>A0A8S1J345</accession>
<dbReference type="AlphaFoldDB" id="A0A8S1J345"/>